<dbReference type="Proteomes" id="UP000015354">
    <property type="component" value="Unassembled WGS sequence"/>
</dbReference>
<name>S9UHP8_9TRYP</name>
<evidence type="ECO:0000259" key="1">
    <source>
        <dbReference type="SMART" id="SM00849"/>
    </source>
</evidence>
<dbReference type="AlphaFoldDB" id="S9UHP8"/>
<gene>
    <name evidence="2" type="ORF">STCU_05224</name>
</gene>
<organism evidence="2 3">
    <name type="scientific">Strigomonas culicis</name>
    <dbReference type="NCBI Taxonomy" id="28005"/>
    <lineage>
        <taxon>Eukaryota</taxon>
        <taxon>Discoba</taxon>
        <taxon>Euglenozoa</taxon>
        <taxon>Kinetoplastea</taxon>
        <taxon>Metakinetoplastina</taxon>
        <taxon>Trypanosomatida</taxon>
        <taxon>Trypanosomatidae</taxon>
        <taxon>Strigomonadinae</taxon>
        <taxon>Strigomonas</taxon>
    </lineage>
</organism>
<accession>S9UHP8</accession>
<keyword evidence="2" id="KW-0378">Hydrolase</keyword>
<dbReference type="Gene3D" id="3.60.15.10">
    <property type="entry name" value="Ribonuclease Z/Hydroxyacylglutathione hydrolase-like"/>
    <property type="match status" value="1"/>
</dbReference>
<sequence length="372" mass="39949">MPMFGDNYSYLLVHLQSRKAVAVDPADVEVLLYFLKKVSGHLTASGAEQGDGAPPCVELTEVLLTHKHWDHSGSNRKLMAHATSEANRQRHDGGAADCYVSPALRLYGSAIDAPMAATDLLRDFVNVASAGAGGPPPPLRLAGGSIAVDTFLAPGHTKGHVCYVVGDAAAYEGGAREAERCAVFTGDCLFSGGVGAFFELQSTKDVITVQRLFTETRDGRRGILLHPVTRHVMRPEDVYIYAGHEYTERLLTEIKSLMARQKAKPGAQSDEAAYASADAPAYLQHVSAALAEVARLRTASDGLAEANPRGSMRLPFCTMPSSLTLERRVNPLLTLCPAVLERLLAEEQRAGGLESATEIETAVYCSLNRQLC</sequence>
<dbReference type="InterPro" id="IPR036866">
    <property type="entry name" value="RibonucZ/Hydroxyglut_hydro"/>
</dbReference>
<keyword evidence="3" id="KW-1185">Reference proteome</keyword>
<dbReference type="PANTHER" id="PTHR11935:SF94">
    <property type="entry name" value="TENZING NORGAY, ISOFORM C"/>
    <property type="match status" value="1"/>
</dbReference>
<dbReference type="SUPFAM" id="SSF56281">
    <property type="entry name" value="Metallo-hydrolase/oxidoreductase"/>
    <property type="match status" value="1"/>
</dbReference>
<reference evidence="2 3" key="1">
    <citation type="journal article" date="2013" name="PLoS ONE">
        <title>Predicting the Proteins of Angomonas deanei, Strigomonas culicis and Their Respective Endosymbionts Reveals New Aspects of the Trypanosomatidae Family.</title>
        <authorList>
            <person name="Motta M.C."/>
            <person name="Martins A.C."/>
            <person name="de Souza S.S."/>
            <person name="Catta-Preta C.M."/>
            <person name="Silva R."/>
            <person name="Klein C.C."/>
            <person name="de Almeida L.G."/>
            <person name="de Lima Cunha O."/>
            <person name="Ciapina L.P."/>
            <person name="Brocchi M."/>
            <person name="Colabardini A.C."/>
            <person name="de Araujo Lima B."/>
            <person name="Machado C.R."/>
            <person name="de Almeida Soares C.M."/>
            <person name="Probst C.M."/>
            <person name="de Menezes C.B."/>
            <person name="Thompson C.E."/>
            <person name="Bartholomeu D.C."/>
            <person name="Gradia D.F."/>
            <person name="Pavoni D.P."/>
            <person name="Grisard E.C."/>
            <person name="Fantinatti-Garboggini F."/>
            <person name="Marchini F.K."/>
            <person name="Rodrigues-Luiz G.F."/>
            <person name="Wagner G."/>
            <person name="Goldman G.H."/>
            <person name="Fietto J.L."/>
            <person name="Elias M.C."/>
            <person name="Goldman M.H."/>
            <person name="Sagot M.F."/>
            <person name="Pereira M."/>
            <person name="Stoco P.H."/>
            <person name="de Mendonca-Neto R.P."/>
            <person name="Teixeira S.M."/>
            <person name="Maciel T.E."/>
            <person name="de Oliveira Mendes T.A."/>
            <person name="Urmenyi T.P."/>
            <person name="de Souza W."/>
            <person name="Schenkman S."/>
            <person name="de Vasconcelos A.T."/>
        </authorList>
    </citation>
    <scope>NUCLEOTIDE SEQUENCE [LARGE SCALE GENOMIC DNA]</scope>
</reference>
<feature type="domain" description="Metallo-beta-lactamase" evidence="1">
    <location>
        <begin position="6"/>
        <end position="244"/>
    </location>
</feature>
<evidence type="ECO:0000313" key="3">
    <source>
        <dbReference type="Proteomes" id="UP000015354"/>
    </source>
</evidence>
<dbReference type="OrthoDB" id="515692at2759"/>
<dbReference type="SMART" id="SM00849">
    <property type="entry name" value="Lactamase_B"/>
    <property type="match status" value="1"/>
</dbReference>
<protein>
    <submittedName>
        <fullName evidence="2">Hydroxyacylglutathione hydrolase</fullName>
    </submittedName>
</protein>
<proteinExistence type="predicted"/>
<dbReference type="PANTHER" id="PTHR11935">
    <property type="entry name" value="BETA LACTAMASE DOMAIN"/>
    <property type="match status" value="1"/>
</dbReference>
<dbReference type="InterPro" id="IPR001279">
    <property type="entry name" value="Metallo-B-lactamas"/>
</dbReference>
<dbReference type="GO" id="GO:0004416">
    <property type="term" value="F:hydroxyacylglutathione hydrolase activity"/>
    <property type="evidence" value="ECO:0007669"/>
    <property type="project" value="TreeGrafter"/>
</dbReference>
<dbReference type="EMBL" id="ATMH01005224">
    <property type="protein sequence ID" value="EPY28254.1"/>
    <property type="molecule type" value="Genomic_DNA"/>
</dbReference>
<evidence type="ECO:0000313" key="2">
    <source>
        <dbReference type="EMBL" id="EPY28254.1"/>
    </source>
</evidence>
<comment type="caution">
    <text evidence="2">The sequence shown here is derived from an EMBL/GenBank/DDBJ whole genome shotgun (WGS) entry which is preliminary data.</text>
</comment>